<feature type="non-terminal residue" evidence="1">
    <location>
        <position position="1"/>
    </location>
</feature>
<dbReference type="AlphaFoldDB" id="A0A0F9IRV5"/>
<sequence>LADSGVETHTGLEVFDQFAYGTETLTLSGADPGIGTASTTVTYTALVSDATGSATDTCSLLDGTTAGEVHVFSLKTDAETTGTAIVPVNFGAGTDVLLEDVGDGCIMVWDGANWQIVSNVGGTIRA</sequence>
<proteinExistence type="predicted"/>
<protein>
    <submittedName>
        <fullName evidence="1">Uncharacterized protein</fullName>
    </submittedName>
</protein>
<reference evidence="1" key="1">
    <citation type="journal article" date="2015" name="Nature">
        <title>Complex archaea that bridge the gap between prokaryotes and eukaryotes.</title>
        <authorList>
            <person name="Spang A."/>
            <person name="Saw J.H."/>
            <person name="Jorgensen S.L."/>
            <person name="Zaremba-Niedzwiedzka K."/>
            <person name="Martijn J."/>
            <person name="Lind A.E."/>
            <person name="van Eijk R."/>
            <person name="Schleper C."/>
            <person name="Guy L."/>
            <person name="Ettema T.J."/>
        </authorList>
    </citation>
    <scope>NUCLEOTIDE SEQUENCE</scope>
</reference>
<accession>A0A0F9IRV5</accession>
<evidence type="ECO:0000313" key="1">
    <source>
        <dbReference type="EMBL" id="KKM22619.1"/>
    </source>
</evidence>
<organism evidence="1">
    <name type="scientific">marine sediment metagenome</name>
    <dbReference type="NCBI Taxonomy" id="412755"/>
    <lineage>
        <taxon>unclassified sequences</taxon>
        <taxon>metagenomes</taxon>
        <taxon>ecological metagenomes</taxon>
    </lineage>
</organism>
<comment type="caution">
    <text evidence="1">The sequence shown here is derived from an EMBL/GenBank/DDBJ whole genome shotgun (WGS) entry which is preliminary data.</text>
</comment>
<dbReference type="EMBL" id="LAZR01013297">
    <property type="protein sequence ID" value="KKM22619.1"/>
    <property type="molecule type" value="Genomic_DNA"/>
</dbReference>
<name>A0A0F9IRV5_9ZZZZ</name>
<gene>
    <name evidence="1" type="ORF">LCGC14_1623510</name>
</gene>